<sequence length="53" mass="6343">MFLDSVSITLTRRNEIGHWVCFSRAEVKLGHSTRMRMDPEMFRLWDQLSHSSF</sequence>
<name>A0A0E9WZ29_ANGAN</name>
<reference evidence="1" key="1">
    <citation type="submission" date="2014-11" db="EMBL/GenBank/DDBJ databases">
        <authorList>
            <person name="Amaro Gonzalez C."/>
        </authorList>
    </citation>
    <scope>NUCLEOTIDE SEQUENCE</scope>
</reference>
<dbReference type="AlphaFoldDB" id="A0A0E9WZ29"/>
<organism evidence="1">
    <name type="scientific">Anguilla anguilla</name>
    <name type="common">European freshwater eel</name>
    <name type="synonym">Muraena anguilla</name>
    <dbReference type="NCBI Taxonomy" id="7936"/>
    <lineage>
        <taxon>Eukaryota</taxon>
        <taxon>Metazoa</taxon>
        <taxon>Chordata</taxon>
        <taxon>Craniata</taxon>
        <taxon>Vertebrata</taxon>
        <taxon>Euteleostomi</taxon>
        <taxon>Actinopterygii</taxon>
        <taxon>Neopterygii</taxon>
        <taxon>Teleostei</taxon>
        <taxon>Anguilliformes</taxon>
        <taxon>Anguillidae</taxon>
        <taxon>Anguilla</taxon>
    </lineage>
</organism>
<reference evidence="1" key="2">
    <citation type="journal article" date="2015" name="Fish Shellfish Immunol.">
        <title>Early steps in the European eel (Anguilla anguilla)-Vibrio vulnificus interaction in the gills: Role of the RtxA13 toxin.</title>
        <authorList>
            <person name="Callol A."/>
            <person name="Pajuelo D."/>
            <person name="Ebbesson L."/>
            <person name="Teles M."/>
            <person name="MacKenzie S."/>
            <person name="Amaro C."/>
        </authorList>
    </citation>
    <scope>NUCLEOTIDE SEQUENCE</scope>
</reference>
<dbReference type="EMBL" id="GBXM01013712">
    <property type="protein sequence ID" value="JAH94865.1"/>
    <property type="molecule type" value="Transcribed_RNA"/>
</dbReference>
<proteinExistence type="predicted"/>
<accession>A0A0E9WZ29</accession>
<protein>
    <submittedName>
        <fullName evidence="1">Uncharacterized protein</fullName>
    </submittedName>
</protein>
<evidence type="ECO:0000313" key="1">
    <source>
        <dbReference type="EMBL" id="JAH94865.1"/>
    </source>
</evidence>